<dbReference type="GO" id="GO:0003729">
    <property type="term" value="F:mRNA binding"/>
    <property type="evidence" value="ECO:0007669"/>
    <property type="project" value="UniProtKB-UniRule"/>
</dbReference>
<dbReference type="PROSITE" id="PS00548">
    <property type="entry name" value="RIBOSOMAL_S3"/>
    <property type="match status" value="1"/>
</dbReference>
<keyword evidence="3 8" id="KW-0694">RNA-binding</keyword>
<dbReference type="InterPro" id="IPR018280">
    <property type="entry name" value="Ribosomal_uS3_CS"/>
</dbReference>
<gene>
    <name evidence="8 11" type="primary">rpsC</name>
    <name evidence="11" type="ORF">GYA27_02075</name>
</gene>
<dbReference type="InterPro" id="IPR004087">
    <property type="entry name" value="KH_dom"/>
</dbReference>
<dbReference type="CDD" id="cd02412">
    <property type="entry name" value="KH-II_30S_S3"/>
    <property type="match status" value="1"/>
</dbReference>
<evidence type="ECO:0000256" key="6">
    <source>
        <dbReference type="ARBA" id="ARBA00024998"/>
    </source>
</evidence>
<evidence type="ECO:0000256" key="7">
    <source>
        <dbReference type="ARBA" id="ARBA00035257"/>
    </source>
</evidence>
<dbReference type="HAMAP" id="MF_01309_B">
    <property type="entry name" value="Ribosomal_uS3_B"/>
    <property type="match status" value="1"/>
</dbReference>
<reference evidence="11 12" key="1">
    <citation type="journal article" date="2020" name="Biotechnol. Biofuels">
        <title>New insights from the biogas microbiome by comprehensive genome-resolved metagenomics of nearly 1600 species originating from multiple anaerobic digesters.</title>
        <authorList>
            <person name="Campanaro S."/>
            <person name="Treu L."/>
            <person name="Rodriguez-R L.M."/>
            <person name="Kovalovszki A."/>
            <person name="Ziels R.M."/>
            <person name="Maus I."/>
            <person name="Zhu X."/>
            <person name="Kougias P.G."/>
            <person name="Basile A."/>
            <person name="Luo G."/>
            <person name="Schluter A."/>
            <person name="Konstantinidis K.T."/>
            <person name="Angelidaki I."/>
        </authorList>
    </citation>
    <scope>NUCLEOTIDE SEQUENCE [LARGE SCALE GENOMIC DNA]</scope>
    <source>
        <strain evidence="11">AS27yjCOA_165</strain>
    </source>
</reference>
<dbReference type="GO" id="GO:0022627">
    <property type="term" value="C:cytosolic small ribosomal subunit"/>
    <property type="evidence" value="ECO:0007669"/>
    <property type="project" value="TreeGrafter"/>
</dbReference>
<dbReference type="AlphaFoldDB" id="A0A7X9HGJ6"/>
<dbReference type="PANTHER" id="PTHR11760:SF19">
    <property type="entry name" value="SMALL RIBOSOMAL SUBUNIT PROTEIN US3C"/>
    <property type="match status" value="1"/>
</dbReference>
<keyword evidence="5 8" id="KW-0687">Ribonucleoprotein</keyword>
<evidence type="ECO:0000259" key="10">
    <source>
        <dbReference type="PROSITE" id="PS50823"/>
    </source>
</evidence>
<evidence type="ECO:0000256" key="1">
    <source>
        <dbReference type="ARBA" id="ARBA00010761"/>
    </source>
</evidence>
<keyword evidence="2 8" id="KW-0699">rRNA-binding</keyword>
<dbReference type="NCBIfam" id="TIGR01009">
    <property type="entry name" value="rpsC_bact"/>
    <property type="match status" value="1"/>
</dbReference>
<evidence type="ECO:0000256" key="5">
    <source>
        <dbReference type="ARBA" id="ARBA00023274"/>
    </source>
</evidence>
<dbReference type="Pfam" id="PF00189">
    <property type="entry name" value="Ribosomal_S3_C"/>
    <property type="match status" value="1"/>
</dbReference>
<dbReference type="Gene3D" id="3.30.300.20">
    <property type="match status" value="1"/>
</dbReference>
<evidence type="ECO:0000313" key="11">
    <source>
        <dbReference type="EMBL" id="NMB69964.1"/>
    </source>
</evidence>
<protein>
    <recommendedName>
        <fullName evidence="7 8">Small ribosomal subunit protein uS3</fullName>
    </recommendedName>
</protein>
<dbReference type="InterPro" id="IPR001351">
    <property type="entry name" value="Ribosomal_uS3_C"/>
</dbReference>
<dbReference type="InterPro" id="IPR015946">
    <property type="entry name" value="KH_dom-like_a/b"/>
</dbReference>
<dbReference type="Pfam" id="PF07650">
    <property type="entry name" value="KH_2"/>
    <property type="match status" value="1"/>
</dbReference>
<accession>A0A7X9HGJ6</accession>
<dbReference type="GO" id="GO:0006412">
    <property type="term" value="P:translation"/>
    <property type="evidence" value="ECO:0007669"/>
    <property type="project" value="UniProtKB-UniRule"/>
</dbReference>
<comment type="subunit">
    <text evidence="8">Part of the 30S ribosomal subunit. Forms a tight complex with proteins S10 and S14.</text>
</comment>
<name>A0A7X9HGJ6_UNCKA</name>
<dbReference type="EMBL" id="JAAZNL010000020">
    <property type="protein sequence ID" value="NMB69964.1"/>
    <property type="molecule type" value="Genomic_DNA"/>
</dbReference>
<comment type="caution">
    <text evidence="11">The sequence shown here is derived from an EMBL/GenBank/DDBJ whole genome shotgun (WGS) entry which is preliminary data.</text>
</comment>
<dbReference type="InterPro" id="IPR036419">
    <property type="entry name" value="Ribosomal_S3_C_sf"/>
</dbReference>
<feature type="domain" description="KH type-2" evidence="10">
    <location>
        <begin position="39"/>
        <end position="107"/>
    </location>
</feature>
<evidence type="ECO:0000256" key="2">
    <source>
        <dbReference type="ARBA" id="ARBA00022730"/>
    </source>
</evidence>
<organism evidence="11 12">
    <name type="scientific">candidate division WWE3 bacterium</name>
    <dbReference type="NCBI Taxonomy" id="2053526"/>
    <lineage>
        <taxon>Bacteria</taxon>
        <taxon>Katanobacteria</taxon>
    </lineage>
</organism>
<evidence type="ECO:0000256" key="8">
    <source>
        <dbReference type="HAMAP-Rule" id="MF_01309"/>
    </source>
</evidence>
<proteinExistence type="inferred from homology"/>
<dbReference type="PANTHER" id="PTHR11760">
    <property type="entry name" value="30S/40S RIBOSOMAL PROTEIN S3"/>
    <property type="match status" value="1"/>
</dbReference>
<sequence length="209" mass="23107">MGQKINPIGFRVGVTKDWSSRWYADKTAYADKALEDIKIRKFLQDKLSTAGLKTVEIERTENEISIIIKVSKPGLVIGKGGAGVESLEKELKKLTPSKIKITAEEVKTPEIEAQLVGEYLCRQIKKRVPYRRVAVFAINSAIDKGAKGIKIKLAGVLSGSNTISRSEEFSLGSIPLQTLRADIDYAQIHCKLLYGTIGIKVWVYKGEIA</sequence>
<keyword evidence="4 8" id="KW-0689">Ribosomal protein</keyword>
<dbReference type="Proteomes" id="UP000526033">
    <property type="component" value="Unassembled WGS sequence"/>
</dbReference>
<dbReference type="SUPFAM" id="SSF54821">
    <property type="entry name" value="Ribosomal protein S3 C-terminal domain"/>
    <property type="match status" value="1"/>
</dbReference>
<evidence type="ECO:0000313" key="12">
    <source>
        <dbReference type="Proteomes" id="UP000526033"/>
    </source>
</evidence>
<dbReference type="PROSITE" id="PS50823">
    <property type="entry name" value="KH_TYPE_2"/>
    <property type="match status" value="1"/>
</dbReference>
<evidence type="ECO:0000256" key="9">
    <source>
        <dbReference type="RuleBase" id="RU003624"/>
    </source>
</evidence>
<evidence type="ECO:0000256" key="3">
    <source>
        <dbReference type="ARBA" id="ARBA00022884"/>
    </source>
</evidence>
<dbReference type="Gene3D" id="3.30.1140.32">
    <property type="entry name" value="Ribosomal protein S3, C-terminal domain"/>
    <property type="match status" value="1"/>
</dbReference>
<dbReference type="PROSITE" id="PS50084">
    <property type="entry name" value="KH_TYPE_1"/>
    <property type="match status" value="1"/>
</dbReference>
<dbReference type="InterPro" id="IPR057258">
    <property type="entry name" value="Ribosomal_uS3"/>
</dbReference>
<comment type="function">
    <text evidence="6 8">Binds the lower part of the 30S subunit head. Binds mRNA in the 70S ribosome, positioning it for translation.</text>
</comment>
<dbReference type="FunFam" id="3.30.300.20:FF:000001">
    <property type="entry name" value="30S ribosomal protein S3"/>
    <property type="match status" value="1"/>
</dbReference>
<dbReference type="InterPro" id="IPR005704">
    <property type="entry name" value="Ribosomal_uS3_bac-typ"/>
</dbReference>
<comment type="similarity">
    <text evidence="1 8 9">Belongs to the universal ribosomal protein uS3 family.</text>
</comment>
<dbReference type="InterPro" id="IPR004044">
    <property type="entry name" value="KH_dom_type_2"/>
</dbReference>
<dbReference type="GO" id="GO:0003735">
    <property type="term" value="F:structural constituent of ribosome"/>
    <property type="evidence" value="ECO:0007669"/>
    <property type="project" value="InterPro"/>
</dbReference>
<dbReference type="GO" id="GO:0019843">
    <property type="term" value="F:rRNA binding"/>
    <property type="evidence" value="ECO:0007669"/>
    <property type="project" value="UniProtKB-UniRule"/>
</dbReference>
<dbReference type="SMART" id="SM00322">
    <property type="entry name" value="KH"/>
    <property type="match status" value="1"/>
</dbReference>
<evidence type="ECO:0000256" key="4">
    <source>
        <dbReference type="ARBA" id="ARBA00022980"/>
    </source>
</evidence>
<dbReference type="SUPFAM" id="SSF54814">
    <property type="entry name" value="Prokaryotic type KH domain (KH-domain type II)"/>
    <property type="match status" value="1"/>
</dbReference>
<dbReference type="InterPro" id="IPR009019">
    <property type="entry name" value="KH_sf_prok-type"/>
</dbReference>